<dbReference type="PANTHER" id="PTHR48104:SF30">
    <property type="entry name" value="METACASPASE-1"/>
    <property type="match status" value="1"/>
</dbReference>
<dbReference type="GO" id="GO:0005737">
    <property type="term" value="C:cytoplasm"/>
    <property type="evidence" value="ECO:0007669"/>
    <property type="project" value="TreeGrafter"/>
</dbReference>
<feature type="domain" description="Peptidase C14 caspase" evidence="5">
    <location>
        <begin position="153"/>
        <end position="485"/>
    </location>
</feature>
<accession>A0A409XYI0</accession>
<dbReference type="EMBL" id="NHYE01001410">
    <property type="protein sequence ID" value="PPQ95838.1"/>
    <property type="molecule type" value="Genomic_DNA"/>
</dbReference>
<evidence type="ECO:0000256" key="2">
    <source>
        <dbReference type="ARBA" id="ARBA00022703"/>
    </source>
</evidence>
<keyword evidence="3" id="KW-0378">Hydrolase</keyword>
<organism evidence="6 7">
    <name type="scientific">Gymnopilus dilepis</name>
    <dbReference type="NCBI Taxonomy" id="231916"/>
    <lineage>
        <taxon>Eukaryota</taxon>
        <taxon>Fungi</taxon>
        <taxon>Dikarya</taxon>
        <taxon>Basidiomycota</taxon>
        <taxon>Agaricomycotina</taxon>
        <taxon>Agaricomycetes</taxon>
        <taxon>Agaricomycetidae</taxon>
        <taxon>Agaricales</taxon>
        <taxon>Agaricineae</taxon>
        <taxon>Hymenogastraceae</taxon>
        <taxon>Gymnopilus</taxon>
    </lineage>
</organism>
<dbReference type="GO" id="GO:0006915">
    <property type="term" value="P:apoptotic process"/>
    <property type="evidence" value="ECO:0007669"/>
    <property type="project" value="UniProtKB-KW"/>
</dbReference>
<dbReference type="OrthoDB" id="3223806at2759"/>
<dbReference type="SUPFAM" id="SSF52129">
    <property type="entry name" value="Caspase-like"/>
    <property type="match status" value="1"/>
</dbReference>
<evidence type="ECO:0000259" key="5">
    <source>
        <dbReference type="Pfam" id="PF00656"/>
    </source>
</evidence>
<name>A0A409XYI0_9AGAR</name>
<dbReference type="GO" id="GO:0004197">
    <property type="term" value="F:cysteine-type endopeptidase activity"/>
    <property type="evidence" value="ECO:0007669"/>
    <property type="project" value="InterPro"/>
</dbReference>
<evidence type="ECO:0000256" key="1">
    <source>
        <dbReference type="ARBA" id="ARBA00009005"/>
    </source>
</evidence>
<dbReference type="InterPro" id="IPR011600">
    <property type="entry name" value="Pept_C14_caspase"/>
</dbReference>
<dbReference type="InterPro" id="IPR029030">
    <property type="entry name" value="Caspase-like_dom_sf"/>
</dbReference>
<dbReference type="InterPro" id="IPR050452">
    <property type="entry name" value="Metacaspase"/>
</dbReference>
<comment type="similarity">
    <text evidence="1">Belongs to the peptidase C14B family.</text>
</comment>
<dbReference type="InParanoid" id="A0A409XYI0"/>
<proteinExistence type="inferred from homology"/>
<evidence type="ECO:0000256" key="4">
    <source>
        <dbReference type="SAM" id="MobiDB-lite"/>
    </source>
</evidence>
<reference evidence="6 7" key="1">
    <citation type="journal article" date="2018" name="Evol. Lett.">
        <title>Horizontal gene cluster transfer increased hallucinogenic mushroom diversity.</title>
        <authorList>
            <person name="Reynolds H.T."/>
            <person name="Vijayakumar V."/>
            <person name="Gluck-Thaler E."/>
            <person name="Korotkin H.B."/>
            <person name="Matheny P.B."/>
            <person name="Slot J.C."/>
        </authorList>
    </citation>
    <scope>NUCLEOTIDE SEQUENCE [LARGE SCALE GENOMIC DNA]</scope>
    <source>
        <strain evidence="6 7">SRW20</strain>
    </source>
</reference>
<protein>
    <recommendedName>
        <fullName evidence="5">Peptidase C14 caspase domain-containing protein</fullName>
    </recommendedName>
</protein>
<evidence type="ECO:0000313" key="6">
    <source>
        <dbReference type="EMBL" id="PPQ95838.1"/>
    </source>
</evidence>
<sequence>MNHDRWTNLNQPGQLLRRLFDAWARCLRGPFHFLHSLIGYSRIRQYYQEPITFDRLFSSLKRFVARLLVLPALPQRNPMAPPPAPTSDQVEKKVEDQDAVVAKKNGKRKALLIGISQVREKEKEPQVQDDQALHRRHSKKSSKSERKVERGVLKGPHRDVKAMKLMLEELYGYEDITVLIDDDDPNHPQPTKENILRHIQQFVQDAKDGDKFFFHYAGHSSQRATADRSDEEDVLDTCDGEEIMDNDLRKHLLDPLPSTCSLIAVLDSCHSCSLLDLVHFRCNRVYVPWLNKGRRRTDTHWGCNTRQRALAGSSSGSRQRSLSQPFNLFAGLVTRSFRGMAEQLNNPDGPEDNANGQVNAAETLQSRQASFALKIHTAFPEPERFIDSPSSARQFESPVTMYCHGDCRKDPNWILRDSEPIADVVCLASAKDSQRTWEDADGNSMTQCLIKILRENRHRTLREMLTLVSHDIHKQYVDMHEKAREYKKEFKVYNEQRMARGKGKAAGEEVEMHNFQNPQLSSHRPLNMNRIFEP</sequence>
<dbReference type="PANTHER" id="PTHR48104">
    <property type="entry name" value="METACASPASE-4"/>
    <property type="match status" value="1"/>
</dbReference>
<keyword evidence="3" id="KW-0645">Protease</keyword>
<dbReference type="Pfam" id="PF00656">
    <property type="entry name" value="Peptidase_C14"/>
    <property type="match status" value="1"/>
</dbReference>
<keyword evidence="7" id="KW-1185">Reference proteome</keyword>
<feature type="compositionally biased region" description="Basic and acidic residues" evidence="4">
    <location>
        <begin position="142"/>
        <end position="152"/>
    </location>
</feature>
<dbReference type="GO" id="GO:0006508">
    <property type="term" value="P:proteolysis"/>
    <property type="evidence" value="ECO:0007669"/>
    <property type="project" value="InterPro"/>
</dbReference>
<evidence type="ECO:0000256" key="3">
    <source>
        <dbReference type="ARBA" id="ARBA00022807"/>
    </source>
</evidence>
<dbReference type="Gene3D" id="3.40.50.12660">
    <property type="match status" value="2"/>
</dbReference>
<dbReference type="Proteomes" id="UP000284706">
    <property type="component" value="Unassembled WGS sequence"/>
</dbReference>
<comment type="caution">
    <text evidence="6">The sequence shown here is derived from an EMBL/GenBank/DDBJ whole genome shotgun (WGS) entry which is preliminary data.</text>
</comment>
<keyword evidence="3" id="KW-0788">Thiol protease</keyword>
<keyword evidence="2" id="KW-0053">Apoptosis</keyword>
<feature type="region of interest" description="Disordered" evidence="4">
    <location>
        <begin position="122"/>
        <end position="152"/>
    </location>
</feature>
<dbReference type="AlphaFoldDB" id="A0A409XYI0"/>
<gene>
    <name evidence="6" type="ORF">CVT26_015968</name>
</gene>
<evidence type="ECO:0000313" key="7">
    <source>
        <dbReference type="Proteomes" id="UP000284706"/>
    </source>
</evidence>